<evidence type="ECO:0000313" key="1">
    <source>
        <dbReference type="EMBL" id="ORY66578.1"/>
    </source>
</evidence>
<dbReference type="GeneID" id="63776271"/>
<evidence type="ECO:0008006" key="3">
    <source>
        <dbReference type="Google" id="ProtNLM"/>
    </source>
</evidence>
<keyword evidence="2" id="KW-1185">Reference proteome</keyword>
<dbReference type="Proteomes" id="UP000193689">
    <property type="component" value="Unassembled WGS sequence"/>
</dbReference>
<dbReference type="EMBL" id="MCFJ01000005">
    <property type="protein sequence ID" value="ORY66578.1"/>
    <property type="molecule type" value="Genomic_DNA"/>
</dbReference>
<accession>A0A1Y2E4U5</accession>
<reference evidence="1 2" key="1">
    <citation type="submission" date="2016-07" db="EMBL/GenBank/DDBJ databases">
        <title>Pervasive Adenine N6-methylation of Active Genes in Fungi.</title>
        <authorList>
            <consortium name="DOE Joint Genome Institute"/>
            <person name="Mondo S.J."/>
            <person name="Dannebaum R.O."/>
            <person name="Kuo R.C."/>
            <person name="Labutti K."/>
            <person name="Haridas S."/>
            <person name="Kuo A."/>
            <person name="Salamov A."/>
            <person name="Ahrendt S.R."/>
            <person name="Lipzen A."/>
            <person name="Sullivan W."/>
            <person name="Andreopoulos W.B."/>
            <person name="Clum A."/>
            <person name="Lindquist E."/>
            <person name="Daum C."/>
            <person name="Ramamoorthy G.K."/>
            <person name="Gryganskyi A."/>
            <person name="Culley D."/>
            <person name="Magnuson J.K."/>
            <person name="James T.Y."/>
            <person name="O'Malley M.A."/>
            <person name="Stajich J.E."/>
            <person name="Spatafora J.W."/>
            <person name="Visel A."/>
            <person name="Grigoriev I.V."/>
        </authorList>
    </citation>
    <scope>NUCLEOTIDE SEQUENCE [LARGE SCALE GENOMIC DNA]</scope>
    <source>
        <strain evidence="1 2">CBS 129021</strain>
    </source>
</reference>
<dbReference type="Pfam" id="PF11927">
    <property type="entry name" value="HODM_asu-like"/>
    <property type="match status" value="1"/>
</dbReference>
<gene>
    <name evidence="1" type="ORF">BCR38DRAFT_430734</name>
</gene>
<comment type="caution">
    <text evidence="1">The sequence shown here is derived from an EMBL/GenBank/DDBJ whole genome shotgun (WGS) entry which is preliminary data.</text>
</comment>
<evidence type="ECO:0000313" key="2">
    <source>
        <dbReference type="Proteomes" id="UP000193689"/>
    </source>
</evidence>
<name>A0A1Y2E4U5_9PEZI</name>
<dbReference type="STRING" id="1141098.A0A1Y2E4U5"/>
<sequence>MNPIGQYTSKKSINMSVAALLATLALAAIVLVCTGALRRRLKQSRATKQQKRNEKFAGDLKILPLHNHDWQSTEPLKFRSFKPIYHITMALRSSTPSDMIVIDTNYLSRIQLRKSIMANHAEHVLGFIPSGISAVQETYSYLLSSYLPSRYPSLFSISESDKTFYNHVTQVSLPLSPPEDPLEALKLLGETVEDDIFLLTETPEGHVNVAFLCCFPSGFDPAEKLGKLMREIHEPVPGYEKIGPSMERFFSKLEVGRSVIRVNWSVTTSPVLLNLATNHVKEEDTVEEDVDVDIPQARVRMERQVLNRLPQTGAILFSFKTYMCPLEDIKAEGLGPELADAVEGLKVGNAPGMWKYKGGVRWGKSVCEYLRS</sequence>
<dbReference type="AlphaFoldDB" id="A0A1Y2E4U5"/>
<dbReference type="InParanoid" id="A0A1Y2E4U5"/>
<proteinExistence type="predicted"/>
<dbReference type="InterPro" id="IPR021848">
    <property type="entry name" value="HODM_asu-like"/>
</dbReference>
<dbReference type="OrthoDB" id="5043642at2759"/>
<dbReference type="RefSeq" id="XP_040717542.1">
    <property type="nucleotide sequence ID" value="XM_040860059.1"/>
</dbReference>
<organism evidence="1 2">
    <name type="scientific">Pseudomassariella vexata</name>
    <dbReference type="NCBI Taxonomy" id="1141098"/>
    <lineage>
        <taxon>Eukaryota</taxon>
        <taxon>Fungi</taxon>
        <taxon>Dikarya</taxon>
        <taxon>Ascomycota</taxon>
        <taxon>Pezizomycotina</taxon>
        <taxon>Sordariomycetes</taxon>
        <taxon>Xylariomycetidae</taxon>
        <taxon>Amphisphaeriales</taxon>
        <taxon>Pseudomassariaceae</taxon>
        <taxon>Pseudomassariella</taxon>
    </lineage>
</organism>
<protein>
    <recommendedName>
        <fullName evidence="3">HRQ family protein 2</fullName>
    </recommendedName>
</protein>